<dbReference type="AlphaFoldDB" id="A0A0W0DBJ4"/>
<dbReference type="VEuPathDB" id="FungiDB:GVI51_K06809"/>
<dbReference type="InterPro" id="IPR011013">
    <property type="entry name" value="Gal_mutarotase_sf_dom"/>
</dbReference>
<dbReference type="InterPro" id="IPR025887">
    <property type="entry name" value="Glyco_hydro_31_N_dom"/>
</dbReference>
<feature type="chain" id="PRO_5009807313" description="Glucosidase II subunit alpha" evidence="11">
    <location>
        <begin position="19"/>
        <end position="941"/>
    </location>
</feature>
<dbReference type="Pfam" id="PF01055">
    <property type="entry name" value="Glyco_hydro_31_2nd"/>
    <property type="match status" value="1"/>
</dbReference>
<evidence type="ECO:0000256" key="10">
    <source>
        <dbReference type="RuleBase" id="RU361185"/>
    </source>
</evidence>
<dbReference type="Pfam" id="PF13802">
    <property type="entry name" value="Gal_mutarotas_2"/>
    <property type="match status" value="1"/>
</dbReference>
<dbReference type="CDD" id="cd06603">
    <property type="entry name" value="GH31_GANC_GANAB_alpha"/>
    <property type="match status" value="1"/>
</dbReference>
<dbReference type="VEuPathDB" id="FungiDB:GWK60_K06809"/>
<dbReference type="InterPro" id="IPR048395">
    <property type="entry name" value="Glyco_hydro_31_C"/>
</dbReference>
<gene>
    <name evidence="15" type="ORF">AO440_003548</name>
</gene>
<organism evidence="15 16">
    <name type="scientific">Candida glabrata</name>
    <name type="common">Yeast</name>
    <name type="synonym">Torulopsis glabrata</name>
    <dbReference type="NCBI Taxonomy" id="5478"/>
    <lineage>
        <taxon>Eukaryota</taxon>
        <taxon>Fungi</taxon>
        <taxon>Dikarya</taxon>
        <taxon>Ascomycota</taxon>
        <taxon>Saccharomycotina</taxon>
        <taxon>Saccharomycetes</taxon>
        <taxon>Saccharomycetales</taxon>
        <taxon>Saccharomycetaceae</taxon>
        <taxon>Nakaseomyces</taxon>
    </lineage>
</organism>
<comment type="caution">
    <text evidence="15">The sequence shown here is derived from an EMBL/GenBank/DDBJ whole genome shotgun (WGS) entry which is preliminary data.</text>
</comment>
<dbReference type="CDD" id="cd14752">
    <property type="entry name" value="GH31_N"/>
    <property type="match status" value="1"/>
</dbReference>
<evidence type="ECO:0000256" key="2">
    <source>
        <dbReference type="ARBA" id="ARBA00004833"/>
    </source>
</evidence>
<dbReference type="InterPro" id="IPR017853">
    <property type="entry name" value="GH"/>
</dbReference>
<dbReference type="PANTHER" id="PTHR22762:SF54">
    <property type="entry name" value="BCDNA.GH04962"/>
    <property type="match status" value="1"/>
</dbReference>
<evidence type="ECO:0000256" key="1">
    <source>
        <dbReference type="ARBA" id="ARBA00004240"/>
    </source>
</evidence>
<dbReference type="GO" id="GO:0033919">
    <property type="term" value="F:glucan 1,3-alpha-glucosidase activity"/>
    <property type="evidence" value="ECO:0007669"/>
    <property type="project" value="EnsemblFungi"/>
</dbReference>
<evidence type="ECO:0000256" key="6">
    <source>
        <dbReference type="ARBA" id="ARBA00022824"/>
    </source>
</evidence>
<keyword evidence="7" id="KW-0325">Glycoprotein</keyword>
<protein>
    <recommendedName>
        <fullName evidence="9">Glucosidase II subunit alpha</fullName>
    </recommendedName>
</protein>
<evidence type="ECO:0000256" key="9">
    <source>
        <dbReference type="ARBA" id="ARBA00042895"/>
    </source>
</evidence>
<dbReference type="VEuPathDB" id="FungiDB:B1J91_K06963g"/>
<evidence type="ECO:0000256" key="5">
    <source>
        <dbReference type="ARBA" id="ARBA00022801"/>
    </source>
</evidence>
<dbReference type="Pfam" id="PF21365">
    <property type="entry name" value="Glyco_hydro_31_3rd"/>
    <property type="match status" value="1"/>
</dbReference>
<keyword evidence="6" id="KW-0256">Endoplasmic reticulum</keyword>
<evidence type="ECO:0000313" key="15">
    <source>
        <dbReference type="EMBL" id="KTA95032.1"/>
    </source>
</evidence>
<evidence type="ECO:0000256" key="3">
    <source>
        <dbReference type="ARBA" id="ARBA00007806"/>
    </source>
</evidence>
<dbReference type="GO" id="GO:0106407">
    <property type="term" value="F:Glc2Man9GlcNAc2 oligosaccharide glucosidase activity"/>
    <property type="evidence" value="ECO:0007669"/>
    <property type="project" value="EnsemblFungi"/>
</dbReference>
<evidence type="ECO:0000259" key="12">
    <source>
        <dbReference type="Pfam" id="PF01055"/>
    </source>
</evidence>
<dbReference type="Proteomes" id="UP000054886">
    <property type="component" value="Unassembled WGS sequence"/>
</dbReference>
<reference evidence="15 16" key="1">
    <citation type="submission" date="2015-10" db="EMBL/GenBank/DDBJ databases">
        <title>Draft genomes sequences of Candida glabrata isolates 1A, 1B, 2A, 2B, 3A and 3B.</title>
        <authorList>
            <person name="Haavelsrud O.E."/>
            <person name="Gaustad P."/>
        </authorList>
    </citation>
    <scope>NUCLEOTIDE SEQUENCE [LARGE SCALE GENOMIC DNA]</scope>
    <source>
        <strain evidence="15">910700640</strain>
    </source>
</reference>
<dbReference type="Gene3D" id="3.20.20.80">
    <property type="entry name" value="Glycosidases"/>
    <property type="match status" value="2"/>
</dbReference>
<evidence type="ECO:0000256" key="4">
    <source>
        <dbReference type="ARBA" id="ARBA00022729"/>
    </source>
</evidence>
<evidence type="ECO:0000256" key="8">
    <source>
        <dbReference type="ARBA" id="ARBA00023295"/>
    </source>
</evidence>
<keyword evidence="5 10" id="KW-0378">Hydrolase</keyword>
<sequence length="941" mass="108085">MKLFNVLFFSLLFGYVTAFADYLLKSCNEAGFCVRNREYAANIINSKASYYSIDPKSIDVDDSSGTLSANIIKTIKRPDRHTEITLPLKISFLKSHGASSKSYFRFTIDELRQNVPQSNLLNKYRYNETAKWAFDPSKQWDNSHFTIEKKIKNGKKGIDQFLFGSTSKDEEYYLILPRDDENMAIELFLDSFQINVLSKGKSVMSINEYNLMNFEHFRSIEDNFQNLLEEESTFNMFKDNFRYSQDDKIPFGPESVGIDFVFKNAKAVYGIPEHADSLKLKDTRETDPYRLFNVDVFEYFVDSPSPMYGAIPFMFGVSKDVTTGLFWVNSADTWIDIHYSSVNTDQVNTHWFSENGVIDVVVFVAENPSDILEQYTDLTGRPFLPLQSSIGYHQCRWNYNDEYDVLSVQNEMDKAHIPFDIIWLDLEYTDDRKYFTWKDESFPNPRRLLEKLSQFGRQLVVLIDPHLKSRGNKVSDAVVKGKGATKNKKGRLFLGECWPGQSIWIDTMGQIGRKLWKGFFNDFLYKGLSNLHIWNDMNEPSVFSGPETTAPKDVIHAGGFEERSIHNVYGLTVHETTFNATREFYSDSETRPFVLTRSFFAGSQRTAATWTGDNVANWDYLRISIPMCLSNNVAGFPFIGADVAGFSGNPEPELLVRWYQAGLWYPFFRAHAHIDSVRREPYLFDGPVRNMVKDTIRLRYRLLPTFYTAFYESSRTGAPIMKPLFFDYFAHEELLAIDDQFFVGNSGIMVKPIVQKGVKETTVTFPPKLYYDYETFALVNDDVSAITNKQVSAPLDTIPIFLEGGHILFQKEKYRRSSELMSNDPYTIVIIPDENGIAIGNLYVDDGKTFAYSNNEFLNTTLKFTSDGLFNRPHSEGNLSATAINTNVTAIKIVTSGLESSFKKQLISKFSSDDNLNTNVESNHIVMKIRYDMSKPWDFVF</sequence>
<dbReference type="GO" id="GO:0006491">
    <property type="term" value="P:N-glycan processing"/>
    <property type="evidence" value="ECO:0007669"/>
    <property type="project" value="EnsemblFungi"/>
</dbReference>
<keyword evidence="8 10" id="KW-0326">Glycosidase</keyword>
<dbReference type="GO" id="GO:0005788">
    <property type="term" value="C:endoplasmic reticulum lumen"/>
    <property type="evidence" value="ECO:0007669"/>
    <property type="project" value="EnsemblFungi"/>
</dbReference>
<dbReference type="SUPFAM" id="SSF51011">
    <property type="entry name" value="Glycosyl hydrolase domain"/>
    <property type="match status" value="1"/>
</dbReference>
<dbReference type="Gene3D" id="2.60.40.1760">
    <property type="entry name" value="glycosyl hydrolase (family 31)"/>
    <property type="match status" value="1"/>
</dbReference>
<dbReference type="GO" id="GO:0070880">
    <property type="term" value="P:fungal-type cell wall beta-glucan biosynthetic process"/>
    <property type="evidence" value="ECO:0007669"/>
    <property type="project" value="EnsemblFungi"/>
</dbReference>
<name>A0A0W0DBJ4_CANGB</name>
<dbReference type="VEuPathDB" id="FungiDB:CAGL0K06963g"/>
<accession>A0A0W0DBJ4</accession>
<comment type="pathway">
    <text evidence="2">Glycan metabolism; N-glycan metabolism.</text>
</comment>
<dbReference type="SUPFAM" id="SSF74650">
    <property type="entry name" value="Galactose mutarotase-like"/>
    <property type="match status" value="1"/>
</dbReference>
<dbReference type="InterPro" id="IPR013780">
    <property type="entry name" value="Glyco_hydro_b"/>
</dbReference>
<comment type="subcellular location">
    <subcellularLocation>
        <location evidence="1">Endoplasmic reticulum</location>
    </subcellularLocation>
</comment>
<evidence type="ECO:0000259" key="13">
    <source>
        <dbReference type="Pfam" id="PF13802"/>
    </source>
</evidence>
<dbReference type="Gene3D" id="2.60.40.1180">
    <property type="entry name" value="Golgi alpha-mannosidase II"/>
    <property type="match status" value="2"/>
</dbReference>
<feature type="domain" description="Glycoside hydrolase family 31 TIM barrel" evidence="12">
    <location>
        <begin position="383"/>
        <end position="709"/>
    </location>
</feature>
<dbReference type="SUPFAM" id="SSF51445">
    <property type="entry name" value="(Trans)glycosidases"/>
    <property type="match status" value="1"/>
</dbReference>
<feature type="domain" description="Glycoside hydrolase family 31 N-terminal" evidence="13">
    <location>
        <begin position="104"/>
        <end position="336"/>
    </location>
</feature>
<feature type="domain" description="Glycosyl hydrolase family 31 C-terminal" evidence="14">
    <location>
        <begin position="717"/>
        <end position="808"/>
    </location>
</feature>
<feature type="signal peptide" evidence="11">
    <location>
        <begin position="1"/>
        <end position="18"/>
    </location>
</feature>
<dbReference type="GO" id="GO:0017177">
    <property type="term" value="C:glucosidase II complex"/>
    <property type="evidence" value="ECO:0007669"/>
    <property type="project" value="EnsemblFungi"/>
</dbReference>
<evidence type="ECO:0000256" key="11">
    <source>
        <dbReference type="SAM" id="SignalP"/>
    </source>
</evidence>
<dbReference type="InterPro" id="IPR000322">
    <property type="entry name" value="Glyco_hydro_31_TIM"/>
</dbReference>
<proteinExistence type="inferred from homology"/>
<dbReference type="GO" id="GO:0030246">
    <property type="term" value="F:carbohydrate binding"/>
    <property type="evidence" value="ECO:0007669"/>
    <property type="project" value="InterPro"/>
</dbReference>
<dbReference type="EMBL" id="LLZZ01000194">
    <property type="protein sequence ID" value="KTA95032.1"/>
    <property type="molecule type" value="Genomic_DNA"/>
</dbReference>
<evidence type="ECO:0000256" key="7">
    <source>
        <dbReference type="ARBA" id="ARBA00023180"/>
    </source>
</evidence>
<dbReference type="PANTHER" id="PTHR22762">
    <property type="entry name" value="ALPHA-GLUCOSIDASE"/>
    <property type="match status" value="1"/>
</dbReference>
<evidence type="ECO:0000313" key="16">
    <source>
        <dbReference type="Proteomes" id="UP000054886"/>
    </source>
</evidence>
<keyword evidence="4 11" id="KW-0732">Signal</keyword>
<evidence type="ECO:0000259" key="14">
    <source>
        <dbReference type="Pfam" id="PF21365"/>
    </source>
</evidence>
<comment type="similarity">
    <text evidence="3 10">Belongs to the glycosyl hydrolase 31 family.</text>
</comment>